<keyword evidence="1" id="KW-0472">Membrane</keyword>
<sequence length="140" mass="16444">MKSILKYLVDNKENIIQWLVLIGFFIMMLLISLYNTNHAKTSMKNNRKYNVGILSRSSKSKSGSYIHYIYTYKGKTYEGQVSGRLDPDKIGERRLIIFSPETNEKFLLPYVINDCINEPYNGWDKIPYNISEKDILKYLN</sequence>
<evidence type="ECO:0000256" key="1">
    <source>
        <dbReference type="SAM" id="Phobius"/>
    </source>
</evidence>
<feature type="transmembrane region" description="Helical" evidence="1">
    <location>
        <begin position="15"/>
        <end position="34"/>
    </location>
</feature>
<dbReference type="STRING" id="343874.GCA_000805695_00745"/>
<dbReference type="AlphaFoldDB" id="A0A376G1L8"/>
<dbReference type="Proteomes" id="UP000254737">
    <property type="component" value="Unassembled WGS sequence"/>
</dbReference>
<dbReference type="RefSeq" id="WP_038335056.1">
    <property type="nucleotide sequence ID" value="NZ_JSYQ01000014.1"/>
</dbReference>
<reference evidence="2 3" key="1">
    <citation type="submission" date="2018-06" db="EMBL/GenBank/DDBJ databases">
        <authorList>
            <consortium name="Pathogen Informatics"/>
            <person name="Doyle S."/>
        </authorList>
    </citation>
    <scope>NUCLEOTIDE SEQUENCE [LARGE SCALE GENOMIC DNA]</scope>
    <source>
        <strain evidence="2 3">NCTC13456</strain>
    </source>
</reference>
<gene>
    <name evidence="2" type="ORF">NCTC13456_00089</name>
</gene>
<evidence type="ECO:0000313" key="3">
    <source>
        <dbReference type="Proteomes" id="UP000254737"/>
    </source>
</evidence>
<keyword evidence="1" id="KW-0812">Transmembrane</keyword>
<evidence type="ECO:0000313" key="2">
    <source>
        <dbReference type="EMBL" id="STD52877.1"/>
    </source>
</evidence>
<protein>
    <submittedName>
        <fullName evidence="2">Uncharacterized protein</fullName>
    </submittedName>
</protein>
<keyword evidence="1" id="KW-1133">Transmembrane helix</keyword>
<organism evidence="2 3">
    <name type="scientific">Empedobacter falsenii</name>
    <dbReference type="NCBI Taxonomy" id="343874"/>
    <lineage>
        <taxon>Bacteria</taxon>
        <taxon>Pseudomonadati</taxon>
        <taxon>Bacteroidota</taxon>
        <taxon>Flavobacteriia</taxon>
        <taxon>Flavobacteriales</taxon>
        <taxon>Weeksellaceae</taxon>
        <taxon>Empedobacter</taxon>
    </lineage>
</organism>
<accession>A0A376G1L8</accession>
<proteinExistence type="predicted"/>
<dbReference type="OrthoDB" id="1254494at2"/>
<dbReference type="EMBL" id="UFXS01000001">
    <property type="protein sequence ID" value="STD52877.1"/>
    <property type="molecule type" value="Genomic_DNA"/>
</dbReference>
<name>A0A376G1L8_9FLAO</name>